<evidence type="ECO:0000313" key="2">
    <source>
        <dbReference type="Proteomes" id="UP000789920"/>
    </source>
</evidence>
<accession>A0ACA9S6T9</accession>
<keyword evidence="2" id="KW-1185">Reference proteome</keyword>
<sequence>FENKAIELLLETCEHQIISSKDEVQDGDNQQFNLENETYSQDVLSKNESNEDLLRLYLGLIFTTWEDGTVEIVCTSFDDGHSYDLNPIIVQTAPHFHKLSKEMLEDIEFYTRSAEGMGAKIQYNLLKKLKTDAAEALQQLIALKANNLEWIVISNIESEENRLTALFWMSSLQ</sequence>
<name>A0ACA9S6T9_9GLOM</name>
<dbReference type="EMBL" id="CAJVQC010096945">
    <property type="protein sequence ID" value="CAG8829271.1"/>
    <property type="molecule type" value="Genomic_DNA"/>
</dbReference>
<feature type="non-terminal residue" evidence="1">
    <location>
        <position position="1"/>
    </location>
</feature>
<organism evidence="1 2">
    <name type="scientific">Racocetra persica</name>
    <dbReference type="NCBI Taxonomy" id="160502"/>
    <lineage>
        <taxon>Eukaryota</taxon>
        <taxon>Fungi</taxon>
        <taxon>Fungi incertae sedis</taxon>
        <taxon>Mucoromycota</taxon>
        <taxon>Glomeromycotina</taxon>
        <taxon>Glomeromycetes</taxon>
        <taxon>Diversisporales</taxon>
        <taxon>Gigasporaceae</taxon>
        <taxon>Racocetra</taxon>
    </lineage>
</organism>
<feature type="non-terminal residue" evidence="1">
    <location>
        <position position="173"/>
    </location>
</feature>
<comment type="caution">
    <text evidence="1">The sequence shown here is derived from an EMBL/GenBank/DDBJ whole genome shotgun (WGS) entry which is preliminary data.</text>
</comment>
<gene>
    <name evidence="1" type="ORF">RPERSI_LOCUS27458</name>
</gene>
<reference evidence="1" key="1">
    <citation type="submission" date="2021-06" db="EMBL/GenBank/DDBJ databases">
        <authorList>
            <person name="Kallberg Y."/>
            <person name="Tangrot J."/>
            <person name="Rosling A."/>
        </authorList>
    </citation>
    <scope>NUCLEOTIDE SEQUENCE</scope>
    <source>
        <strain evidence="1">MA461A</strain>
    </source>
</reference>
<dbReference type="Proteomes" id="UP000789920">
    <property type="component" value="Unassembled WGS sequence"/>
</dbReference>
<evidence type="ECO:0000313" key="1">
    <source>
        <dbReference type="EMBL" id="CAG8829271.1"/>
    </source>
</evidence>
<protein>
    <submittedName>
        <fullName evidence="1">6250_t:CDS:1</fullName>
    </submittedName>
</protein>
<proteinExistence type="predicted"/>